<evidence type="ECO:0000256" key="8">
    <source>
        <dbReference type="ARBA" id="ARBA00038436"/>
    </source>
</evidence>
<dbReference type="RefSeq" id="WP_168027759.1">
    <property type="nucleotide sequence ID" value="NZ_JAAVNE010000005.1"/>
</dbReference>
<comment type="similarity">
    <text evidence="8 9">Belongs to the TRAP transporter small permease family.</text>
</comment>
<comment type="function">
    <text evidence="9">Part of the tripartite ATP-independent periplasmic (TRAP) transport system.</text>
</comment>
<evidence type="ECO:0000256" key="6">
    <source>
        <dbReference type="ARBA" id="ARBA00022989"/>
    </source>
</evidence>
<dbReference type="EMBL" id="JAAVNE010000005">
    <property type="protein sequence ID" value="NKC30130.1"/>
    <property type="molecule type" value="Genomic_DNA"/>
</dbReference>
<comment type="subcellular location">
    <subcellularLocation>
        <location evidence="1 9">Cell inner membrane</location>
        <topology evidence="1 9">Multi-pass membrane protein</topology>
    </subcellularLocation>
</comment>
<keyword evidence="6 9" id="KW-1133">Transmembrane helix</keyword>
<dbReference type="Proteomes" id="UP000787635">
    <property type="component" value="Unassembled WGS sequence"/>
</dbReference>
<feature type="transmembrane region" description="Helical" evidence="9">
    <location>
        <begin position="148"/>
        <end position="171"/>
    </location>
</feature>
<name>A0ABX1E5C1_9PROT</name>
<evidence type="ECO:0000256" key="3">
    <source>
        <dbReference type="ARBA" id="ARBA00022475"/>
    </source>
</evidence>
<keyword evidence="3" id="KW-1003">Cell membrane</keyword>
<sequence>MQGSGLAIGASQGAMLRAAALLLHLLRRLVDLTLILLLGVMVVAVLAQVAGRYLLNFSIGGATELATFAQIWMVLLGAGYAMRARLHVSIDTLVARLPPLAARLLMLPVAALCLWFLYVVFEGGMLLIEIGAIQTSAALQISMQVPYIALPVSAAYLALELALAFGATILGQAPAADLGERAD</sequence>
<keyword evidence="7 9" id="KW-0472">Membrane</keyword>
<evidence type="ECO:0000256" key="5">
    <source>
        <dbReference type="ARBA" id="ARBA00022692"/>
    </source>
</evidence>
<proteinExistence type="inferred from homology"/>
<protein>
    <recommendedName>
        <fullName evidence="9">TRAP transporter small permease protein</fullName>
    </recommendedName>
</protein>
<keyword evidence="2 9" id="KW-0813">Transport</keyword>
<comment type="subunit">
    <text evidence="9">The complex comprises the extracytoplasmic solute receptor protein and the two transmembrane proteins.</text>
</comment>
<evidence type="ECO:0000256" key="7">
    <source>
        <dbReference type="ARBA" id="ARBA00023136"/>
    </source>
</evidence>
<evidence type="ECO:0000313" key="11">
    <source>
        <dbReference type="EMBL" id="NKC30130.1"/>
    </source>
</evidence>
<organism evidence="11 12">
    <name type="scientific">Falsiroseomonas selenitidurans</name>
    <dbReference type="NCBI Taxonomy" id="2716335"/>
    <lineage>
        <taxon>Bacteria</taxon>
        <taxon>Pseudomonadati</taxon>
        <taxon>Pseudomonadota</taxon>
        <taxon>Alphaproteobacteria</taxon>
        <taxon>Acetobacterales</taxon>
        <taxon>Roseomonadaceae</taxon>
        <taxon>Falsiroseomonas</taxon>
    </lineage>
</organism>
<evidence type="ECO:0000256" key="9">
    <source>
        <dbReference type="RuleBase" id="RU369079"/>
    </source>
</evidence>
<dbReference type="Pfam" id="PF04290">
    <property type="entry name" value="DctQ"/>
    <property type="match status" value="1"/>
</dbReference>
<evidence type="ECO:0000256" key="1">
    <source>
        <dbReference type="ARBA" id="ARBA00004429"/>
    </source>
</evidence>
<evidence type="ECO:0000313" key="12">
    <source>
        <dbReference type="Proteomes" id="UP000787635"/>
    </source>
</evidence>
<feature type="domain" description="Tripartite ATP-independent periplasmic transporters DctQ component" evidence="10">
    <location>
        <begin position="41"/>
        <end position="163"/>
    </location>
</feature>
<accession>A0ABX1E5C1</accession>
<evidence type="ECO:0000259" key="10">
    <source>
        <dbReference type="Pfam" id="PF04290"/>
    </source>
</evidence>
<dbReference type="PANTHER" id="PTHR35011:SF2">
    <property type="entry name" value="2,3-DIKETO-L-GULONATE TRAP TRANSPORTER SMALL PERMEASE PROTEIN YIAM"/>
    <property type="match status" value="1"/>
</dbReference>
<evidence type="ECO:0000256" key="4">
    <source>
        <dbReference type="ARBA" id="ARBA00022519"/>
    </source>
</evidence>
<feature type="transmembrane region" description="Helical" evidence="9">
    <location>
        <begin position="65"/>
        <end position="83"/>
    </location>
</feature>
<gene>
    <name evidence="11" type="ORF">HEQ75_04600</name>
</gene>
<dbReference type="InterPro" id="IPR055348">
    <property type="entry name" value="DctQ"/>
</dbReference>
<evidence type="ECO:0000256" key="2">
    <source>
        <dbReference type="ARBA" id="ARBA00022448"/>
    </source>
</evidence>
<dbReference type="InterPro" id="IPR007387">
    <property type="entry name" value="TRAP_DctQ"/>
</dbReference>
<keyword evidence="12" id="KW-1185">Reference proteome</keyword>
<feature type="transmembrane region" description="Helical" evidence="9">
    <location>
        <begin position="33"/>
        <end position="53"/>
    </location>
</feature>
<comment type="caution">
    <text evidence="11">The sequence shown here is derived from an EMBL/GenBank/DDBJ whole genome shotgun (WGS) entry which is preliminary data.</text>
</comment>
<reference evidence="11 12" key="1">
    <citation type="submission" date="2020-03" db="EMBL/GenBank/DDBJ databases">
        <title>Roseomonas selenitidurans sp. nov. isolated from urban soil.</title>
        <authorList>
            <person name="Liu H."/>
        </authorList>
    </citation>
    <scope>NUCLEOTIDE SEQUENCE [LARGE SCALE GENOMIC DNA]</scope>
    <source>
        <strain evidence="11 12">BU-1</strain>
    </source>
</reference>
<keyword evidence="4 9" id="KW-0997">Cell inner membrane</keyword>
<dbReference type="PANTHER" id="PTHR35011">
    <property type="entry name" value="2,3-DIKETO-L-GULONATE TRAP TRANSPORTER SMALL PERMEASE PROTEIN YIAM"/>
    <property type="match status" value="1"/>
</dbReference>
<keyword evidence="5 9" id="KW-0812">Transmembrane</keyword>
<feature type="transmembrane region" description="Helical" evidence="9">
    <location>
        <begin position="104"/>
        <end position="128"/>
    </location>
</feature>